<dbReference type="SUPFAM" id="SSF56487">
    <property type="entry name" value="SRCR-like"/>
    <property type="match status" value="1"/>
</dbReference>
<dbReference type="RefSeq" id="XP_020904395.1">
    <property type="nucleotide sequence ID" value="XM_021048736.2"/>
</dbReference>
<dbReference type="RefSeq" id="XP_028516006.1">
    <property type="nucleotide sequence ID" value="XM_028660205.1"/>
</dbReference>
<keyword evidence="3 6" id="KW-1015">Disulfide bond</keyword>
<dbReference type="AlphaFoldDB" id="A0A913YP96"/>
<feature type="disulfide bond" evidence="6">
    <location>
        <begin position="98"/>
        <end position="108"/>
    </location>
</feature>
<evidence type="ECO:0000256" key="7">
    <source>
        <dbReference type="SAM" id="SignalP"/>
    </source>
</evidence>
<evidence type="ECO:0000256" key="6">
    <source>
        <dbReference type="PROSITE-ProRule" id="PRU00196"/>
    </source>
</evidence>
<keyword evidence="2" id="KW-0677">Repeat</keyword>
<dbReference type="GeneID" id="110242719"/>
<dbReference type="GO" id="GO:0016020">
    <property type="term" value="C:membrane"/>
    <property type="evidence" value="ECO:0007669"/>
    <property type="project" value="InterPro"/>
</dbReference>
<keyword evidence="5" id="KW-0325">Glycoprotein</keyword>
<dbReference type="KEGG" id="epa:110242719"/>
<organism evidence="9 10">
    <name type="scientific">Exaiptasia diaphana</name>
    <name type="common">Tropical sea anemone</name>
    <name type="synonym">Aiptasia pulchella</name>
    <dbReference type="NCBI Taxonomy" id="2652724"/>
    <lineage>
        <taxon>Eukaryota</taxon>
        <taxon>Metazoa</taxon>
        <taxon>Cnidaria</taxon>
        <taxon>Anthozoa</taxon>
        <taxon>Hexacorallia</taxon>
        <taxon>Actiniaria</taxon>
        <taxon>Aiptasiidae</taxon>
        <taxon>Exaiptasia</taxon>
    </lineage>
</organism>
<dbReference type="Pfam" id="PF00530">
    <property type="entry name" value="SRCR"/>
    <property type="match status" value="1"/>
</dbReference>
<dbReference type="OMA" id="NCAIFIF"/>
<dbReference type="InterPro" id="IPR001190">
    <property type="entry name" value="SRCR"/>
</dbReference>
<dbReference type="PANTHER" id="PTHR48071">
    <property type="entry name" value="SRCR DOMAIN-CONTAINING PROTEIN"/>
    <property type="match status" value="1"/>
</dbReference>
<dbReference type="PANTHER" id="PTHR48071:SF18">
    <property type="entry name" value="DELETED IN MALIGNANT BRAIN TUMORS 1 PROTEIN-RELATED"/>
    <property type="match status" value="1"/>
</dbReference>
<dbReference type="OrthoDB" id="536948at2759"/>
<protein>
    <recommendedName>
        <fullName evidence="8">SRCR domain-containing protein</fullName>
    </recommendedName>
</protein>
<feature type="disulfide bond" evidence="6">
    <location>
        <begin position="54"/>
        <end position="118"/>
    </location>
</feature>
<dbReference type="InterPro" id="IPR036772">
    <property type="entry name" value="SRCR-like_dom_sf"/>
</dbReference>
<dbReference type="SMART" id="SM00202">
    <property type="entry name" value="SR"/>
    <property type="match status" value="1"/>
</dbReference>
<feature type="signal peptide" evidence="7">
    <location>
        <begin position="1"/>
        <end position="16"/>
    </location>
</feature>
<feature type="disulfide bond" evidence="6">
    <location>
        <begin position="67"/>
        <end position="128"/>
    </location>
</feature>
<feature type="domain" description="SRCR" evidence="8">
    <location>
        <begin position="26"/>
        <end position="129"/>
    </location>
</feature>
<evidence type="ECO:0000313" key="9">
    <source>
        <dbReference type="EnsemblMetazoa" id="XP_028516006.1"/>
    </source>
</evidence>
<dbReference type="Proteomes" id="UP000887567">
    <property type="component" value="Unplaced"/>
</dbReference>
<dbReference type="Gene3D" id="3.10.250.10">
    <property type="entry name" value="SRCR-like domain"/>
    <property type="match status" value="1"/>
</dbReference>
<dbReference type="PROSITE" id="PS50287">
    <property type="entry name" value="SRCR_2"/>
    <property type="match status" value="1"/>
</dbReference>
<dbReference type="FunFam" id="3.10.250.10:FF:000007">
    <property type="entry name" value="Soluble scavenger receptor cysteine-rich domain-containing protein SSC5D"/>
    <property type="match status" value="1"/>
</dbReference>
<evidence type="ECO:0000256" key="4">
    <source>
        <dbReference type="ARBA" id="ARBA00023170"/>
    </source>
</evidence>
<evidence type="ECO:0000256" key="1">
    <source>
        <dbReference type="ARBA" id="ARBA00022729"/>
    </source>
</evidence>
<keyword evidence="10" id="KW-1185">Reference proteome</keyword>
<reference evidence="9" key="1">
    <citation type="submission" date="2022-11" db="UniProtKB">
        <authorList>
            <consortium name="EnsemblMetazoa"/>
        </authorList>
    </citation>
    <scope>IDENTIFICATION</scope>
</reference>
<keyword evidence="4" id="KW-0675">Receptor</keyword>
<evidence type="ECO:0000313" key="10">
    <source>
        <dbReference type="Proteomes" id="UP000887567"/>
    </source>
</evidence>
<dbReference type="EnsemblMetazoa" id="XM_021048736.2">
    <property type="protein sequence ID" value="XP_020904395.1"/>
    <property type="gene ID" value="LOC110242719"/>
</dbReference>
<keyword evidence="1 7" id="KW-0732">Signal</keyword>
<accession>A0A913YP96</accession>
<proteinExistence type="predicted"/>
<evidence type="ECO:0000256" key="5">
    <source>
        <dbReference type="ARBA" id="ARBA00023180"/>
    </source>
</evidence>
<evidence type="ECO:0000256" key="2">
    <source>
        <dbReference type="ARBA" id="ARBA00022737"/>
    </source>
</evidence>
<dbReference type="PROSITE" id="PS00420">
    <property type="entry name" value="SRCR_1"/>
    <property type="match status" value="1"/>
</dbReference>
<evidence type="ECO:0000259" key="8">
    <source>
        <dbReference type="PROSITE" id="PS50287"/>
    </source>
</evidence>
<feature type="chain" id="PRO_5038275545" description="SRCR domain-containing protein" evidence="7">
    <location>
        <begin position="17"/>
        <end position="326"/>
    </location>
</feature>
<evidence type="ECO:0000256" key="3">
    <source>
        <dbReference type="ARBA" id="ARBA00023157"/>
    </source>
</evidence>
<dbReference type="EnsemblMetazoa" id="XM_028660205.1">
    <property type="protein sequence ID" value="XP_028516006.1"/>
    <property type="gene ID" value="LOC110242719"/>
</dbReference>
<name>A0A913YP96_EXADI</name>
<sequence length="326" mass="36689">MNQFLAAVLFLPVVFCATKREVGADVRIVKPQGMSGKGFGRVEVKHAGQWGTICDNNWDRNDAQVVCNELGFVKAIQQTRNAMYGQGTGKVWLENVQCKGNELKLTDCPHGGWGETGCSHARDAGVKCLQEGVPQILEVGCYRDVVAVGARALSDMYYNARDTGEIDWFNIRSLVTLCAEHAHARGYKYFGIQFFGECWGSKTGHLDFDIHGKGTNCYEGVGAQSHNFVYRFAPWKDLGCWHDVGSDRAMTLLENFRSSIDWFHLEVTVKKCYKAARKAGKKYFGIQFYGECWVGDGSSYQKHGYSTNCFKGVGRHWTNYVYQILW</sequence>
<dbReference type="PRINTS" id="PR00258">
    <property type="entry name" value="SPERACTRCPTR"/>
</dbReference>